<dbReference type="SUPFAM" id="SSF52540">
    <property type="entry name" value="P-loop containing nucleoside triphosphate hydrolases"/>
    <property type="match status" value="1"/>
</dbReference>
<gene>
    <name evidence="5" type="ORF">A2591_03045</name>
</gene>
<dbReference type="PANTHER" id="PTHR42711:SF15">
    <property type="entry name" value="ABC-TYPE MULTIDRUG TRANSPORT SYSTEM, ATPASE COMPONENT"/>
    <property type="match status" value="1"/>
</dbReference>
<dbReference type="AlphaFoldDB" id="A0A1G2SL48"/>
<proteinExistence type="predicted"/>
<dbReference type="PANTHER" id="PTHR42711">
    <property type="entry name" value="ABC TRANSPORTER ATP-BINDING PROTEIN"/>
    <property type="match status" value="1"/>
</dbReference>
<reference evidence="5 6" key="1">
    <citation type="journal article" date="2016" name="Nat. Commun.">
        <title>Thousands of microbial genomes shed light on interconnected biogeochemical processes in an aquifer system.</title>
        <authorList>
            <person name="Anantharaman K."/>
            <person name="Brown C.T."/>
            <person name="Hug L.A."/>
            <person name="Sharon I."/>
            <person name="Castelle C.J."/>
            <person name="Probst A.J."/>
            <person name="Thomas B.C."/>
            <person name="Singh A."/>
            <person name="Wilkins M.J."/>
            <person name="Karaoz U."/>
            <person name="Brodie E.L."/>
            <person name="Williams K.H."/>
            <person name="Hubbard S.S."/>
            <person name="Banfield J.F."/>
        </authorList>
    </citation>
    <scope>NUCLEOTIDE SEQUENCE [LARGE SCALE GENOMIC DNA]</scope>
</reference>
<sequence length="242" mass="27230">MNTLEIKNLTKRYGDTVAVDDLSLSVKKGEFFGFLGKNGAGKSTTIHAITGIARFSEGTITVSGVDVVKDYRLARTKVGLSPQEFNVDMFKTPREILYFMGGYYGMSRAERLVRVDELLEQFGLTEYAEKEFRTLSGGYKRRVMLARALVHDPDLLILDEPTAGVDVELRHELWKYLEDLNKKGKTIVLTSHYLEEVELLCSRIAIINKGKLVALGDKSEFTSGGRKLEHTYLELTKEPKAV</sequence>
<dbReference type="InterPro" id="IPR003593">
    <property type="entry name" value="AAA+_ATPase"/>
</dbReference>
<dbReference type="STRING" id="1802730.A2591_03045"/>
<dbReference type="GO" id="GO:0005524">
    <property type="term" value="F:ATP binding"/>
    <property type="evidence" value="ECO:0007669"/>
    <property type="project" value="UniProtKB-KW"/>
</dbReference>
<dbReference type="EMBL" id="MHUZ01000024">
    <property type="protein sequence ID" value="OHA85428.1"/>
    <property type="molecule type" value="Genomic_DNA"/>
</dbReference>
<dbReference type="InterPro" id="IPR050763">
    <property type="entry name" value="ABC_transporter_ATP-binding"/>
</dbReference>
<comment type="caution">
    <text evidence="5">The sequence shown here is derived from an EMBL/GenBank/DDBJ whole genome shotgun (WGS) entry which is preliminary data.</text>
</comment>
<evidence type="ECO:0000313" key="6">
    <source>
        <dbReference type="Proteomes" id="UP000178168"/>
    </source>
</evidence>
<evidence type="ECO:0000256" key="1">
    <source>
        <dbReference type="ARBA" id="ARBA00022448"/>
    </source>
</evidence>
<evidence type="ECO:0000256" key="2">
    <source>
        <dbReference type="ARBA" id="ARBA00022741"/>
    </source>
</evidence>
<keyword evidence="2" id="KW-0547">Nucleotide-binding</keyword>
<dbReference type="SMART" id="SM00382">
    <property type="entry name" value="AAA"/>
    <property type="match status" value="1"/>
</dbReference>
<dbReference type="PROSITE" id="PS50893">
    <property type="entry name" value="ABC_TRANSPORTER_2"/>
    <property type="match status" value="1"/>
</dbReference>
<dbReference type="InterPro" id="IPR003439">
    <property type="entry name" value="ABC_transporter-like_ATP-bd"/>
</dbReference>
<dbReference type="InterPro" id="IPR027417">
    <property type="entry name" value="P-loop_NTPase"/>
</dbReference>
<feature type="domain" description="ABC transporter" evidence="4">
    <location>
        <begin position="4"/>
        <end position="234"/>
    </location>
</feature>
<evidence type="ECO:0000256" key="3">
    <source>
        <dbReference type="ARBA" id="ARBA00022840"/>
    </source>
</evidence>
<protein>
    <recommendedName>
        <fullName evidence="4">ABC transporter domain-containing protein</fullName>
    </recommendedName>
</protein>
<accession>A0A1G2SL48</accession>
<dbReference type="Proteomes" id="UP000178168">
    <property type="component" value="Unassembled WGS sequence"/>
</dbReference>
<keyword evidence="3" id="KW-0067">ATP-binding</keyword>
<dbReference type="Pfam" id="PF00005">
    <property type="entry name" value="ABC_tran"/>
    <property type="match status" value="1"/>
</dbReference>
<dbReference type="GO" id="GO:0016887">
    <property type="term" value="F:ATP hydrolysis activity"/>
    <property type="evidence" value="ECO:0007669"/>
    <property type="project" value="InterPro"/>
</dbReference>
<organism evidence="5 6">
    <name type="scientific">Candidatus Yonathbacteria bacterium RIFOXYD1_FULL_52_36</name>
    <dbReference type="NCBI Taxonomy" id="1802730"/>
    <lineage>
        <taxon>Bacteria</taxon>
        <taxon>Candidatus Yonathiibacteriota</taxon>
    </lineage>
</organism>
<dbReference type="Gene3D" id="3.40.50.300">
    <property type="entry name" value="P-loop containing nucleotide triphosphate hydrolases"/>
    <property type="match status" value="1"/>
</dbReference>
<name>A0A1G2SL48_9BACT</name>
<evidence type="ECO:0000259" key="4">
    <source>
        <dbReference type="PROSITE" id="PS50893"/>
    </source>
</evidence>
<evidence type="ECO:0000313" key="5">
    <source>
        <dbReference type="EMBL" id="OHA85428.1"/>
    </source>
</evidence>
<keyword evidence="1" id="KW-0813">Transport</keyword>